<dbReference type="InterPro" id="IPR050154">
    <property type="entry name" value="UbiB_kinase"/>
</dbReference>
<evidence type="ECO:0000313" key="5">
    <source>
        <dbReference type="Proteomes" id="UP001596052"/>
    </source>
</evidence>
<keyword evidence="4" id="KW-0808">Transferase</keyword>
<gene>
    <name evidence="4" type="ORF">ACFQDI_05765</name>
</gene>
<keyword evidence="2" id="KW-0812">Transmembrane</keyword>
<reference evidence="5" key="1">
    <citation type="journal article" date="2019" name="Int. J. Syst. Evol. Microbiol.">
        <title>The Global Catalogue of Microorganisms (GCM) 10K type strain sequencing project: providing services to taxonomists for standard genome sequencing and annotation.</title>
        <authorList>
            <consortium name="The Broad Institute Genomics Platform"/>
            <consortium name="The Broad Institute Genome Sequencing Center for Infectious Disease"/>
            <person name="Wu L."/>
            <person name="Ma J."/>
        </authorList>
    </citation>
    <scope>NUCLEOTIDE SEQUENCE [LARGE SCALE GENOMIC DNA]</scope>
    <source>
        <strain evidence="5">CGMCC 4.1469</strain>
    </source>
</reference>
<dbReference type="CDD" id="cd05121">
    <property type="entry name" value="ABC1_ADCK3-like"/>
    <property type="match status" value="1"/>
</dbReference>
<feature type="transmembrane region" description="Helical" evidence="2">
    <location>
        <begin position="519"/>
        <end position="542"/>
    </location>
</feature>
<dbReference type="EMBL" id="JBHSMQ010000002">
    <property type="protein sequence ID" value="MFC5454356.1"/>
    <property type="molecule type" value="Genomic_DNA"/>
</dbReference>
<dbReference type="PANTHER" id="PTHR10566:SF113">
    <property type="entry name" value="PROTEIN ACTIVITY OF BC1 COMPLEX KINASE 7, CHLOROPLASTIC"/>
    <property type="match status" value="1"/>
</dbReference>
<dbReference type="Pfam" id="PF03109">
    <property type="entry name" value="ABC1"/>
    <property type="match status" value="1"/>
</dbReference>
<evidence type="ECO:0000313" key="4">
    <source>
        <dbReference type="EMBL" id="MFC5454356.1"/>
    </source>
</evidence>
<name>A0ABW0KNR0_9BACT</name>
<accession>A0ABW0KNR0</accession>
<sequence length="555" mass="61349">MKIDALARLERYAKRIAEIAAVLGKYGLADLFGGFKHSWLQDRLKSADGQSLTTGVTQAARVRMALTELGTTFIKLGQMLSTRADLLGADLTEELSQLQANVPADTAAVARATIEAELGLPIEQLFASFDDTPLAAASVAQVHAARLHTGHSVVVKVRRAGVAEQAATDVEIVQALAELLEKHSPALRSYQPLAVVRQFRRTLLRELDLTYERQNQEEFARNFADDPTVCIPELFGELCSHQVVTMQRLDGIVGTDIEALQQSGVDLGKFAKRGANMYLEMVFRDGFYHADPHPGNLILLPGNIVGVIDCGMVGRIDEDLRDEVEALLLGIVENDSELVAEQVLRLGSVPPDCARDKLRADLQEFMEDYTGHPLNDIQVGAALSHLVEIIRSHHIVLPPSLAMLLKTLIVLEGTSRRFSPDVSLAELMQPYCTRLLLRRFSPGRIAKRARRSFRVWNRLLTALPRDLTDLLARFRDGSFTVHIDHRHLDPIVNRLVLGILTAAIFLGSSELWSRQAAPLLYGISIFGALGYALSLFLGWRLLRAIKKSGNIQSKD</sequence>
<protein>
    <submittedName>
        <fullName evidence="4">ABC1 kinase family protein</fullName>
    </submittedName>
</protein>
<dbReference type="PANTHER" id="PTHR10566">
    <property type="entry name" value="CHAPERONE-ACTIVITY OF BC1 COMPLEX CABC1 -RELATED"/>
    <property type="match status" value="1"/>
</dbReference>
<evidence type="ECO:0000256" key="2">
    <source>
        <dbReference type="SAM" id="Phobius"/>
    </source>
</evidence>
<proteinExistence type="inferred from homology"/>
<organism evidence="4 5">
    <name type="scientific">Prosthecobacter fluviatilis</name>
    <dbReference type="NCBI Taxonomy" id="445931"/>
    <lineage>
        <taxon>Bacteria</taxon>
        <taxon>Pseudomonadati</taxon>
        <taxon>Verrucomicrobiota</taxon>
        <taxon>Verrucomicrobiia</taxon>
        <taxon>Verrucomicrobiales</taxon>
        <taxon>Verrucomicrobiaceae</taxon>
        <taxon>Prosthecobacter</taxon>
    </lineage>
</organism>
<keyword evidence="2" id="KW-0472">Membrane</keyword>
<keyword evidence="5" id="KW-1185">Reference proteome</keyword>
<comment type="similarity">
    <text evidence="1">Belongs to the protein kinase superfamily. ADCK protein kinase family.</text>
</comment>
<evidence type="ECO:0000256" key="1">
    <source>
        <dbReference type="ARBA" id="ARBA00009670"/>
    </source>
</evidence>
<feature type="domain" description="ABC1 atypical kinase-like" evidence="3">
    <location>
        <begin position="98"/>
        <end position="342"/>
    </location>
</feature>
<comment type="caution">
    <text evidence="4">The sequence shown here is derived from an EMBL/GenBank/DDBJ whole genome shotgun (WGS) entry which is preliminary data.</text>
</comment>
<dbReference type="InterPro" id="IPR004147">
    <property type="entry name" value="ABC1_dom"/>
</dbReference>
<dbReference type="SUPFAM" id="SSF56112">
    <property type="entry name" value="Protein kinase-like (PK-like)"/>
    <property type="match status" value="1"/>
</dbReference>
<dbReference type="Proteomes" id="UP001596052">
    <property type="component" value="Unassembled WGS sequence"/>
</dbReference>
<dbReference type="RefSeq" id="WP_377164356.1">
    <property type="nucleotide sequence ID" value="NZ_JBHSMQ010000002.1"/>
</dbReference>
<dbReference type="InterPro" id="IPR011009">
    <property type="entry name" value="Kinase-like_dom_sf"/>
</dbReference>
<keyword evidence="2" id="KW-1133">Transmembrane helix</keyword>
<keyword evidence="4" id="KW-0418">Kinase</keyword>
<evidence type="ECO:0000259" key="3">
    <source>
        <dbReference type="Pfam" id="PF03109"/>
    </source>
</evidence>
<dbReference type="GO" id="GO:0016301">
    <property type="term" value="F:kinase activity"/>
    <property type="evidence" value="ECO:0007669"/>
    <property type="project" value="UniProtKB-KW"/>
</dbReference>